<reference evidence="2" key="1">
    <citation type="journal article" date="2020" name="mSystems">
        <title>Genome- and Community-Level Interaction Insights into Carbon Utilization and Element Cycling Functions of Hydrothermarchaeota in Hydrothermal Sediment.</title>
        <authorList>
            <person name="Zhou Z."/>
            <person name="Liu Y."/>
            <person name="Xu W."/>
            <person name="Pan J."/>
            <person name="Luo Z.H."/>
            <person name="Li M."/>
        </authorList>
    </citation>
    <scope>NUCLEOTIDE SEQUENCE [LARGE SCALE GENOMIC DNA]</scope>
    <source>
        <strain evidence="2">SpSt-82</strain>
    </source>
</reference>
<gene>
    <name evidence="2" type="ORF">ENW11_04275</name>
</gene>
<protein>
    <recommendedName>
        <fullName evidence="3">DUF3472 domain-containing protein</fullName>
    </recommendedName>
</protein>
<accession>A0A7V4TX94</accession>
<evidence type="ECO:0000313" key="2">
    <source>
        <dbReference type="EMBL" id="HGY39008.1"/>
    </source>
</evidence>
<proteinExistence type="predicted"/>
<feature type="chain" id="PRO_5031036632" description="DUF3472 domain-containing protein" evidence="1">
    <location>
        <begin position="20"/>
        <end position="275"/>
    </location>
</feature>
<keyword evidence="1" id="KW-0732">Signal</keyword>
<evidence type="ECO:0008006" key="3">
    <source>
        <dbReference type="Google" id="ProtNLM"/>
    </source>
</evidence>
<comment type="caution">
    <text evidence="2">The sequence shown here is derived from an EMBL/GenBank/DDBJ whole genome shotgun (WGS) entry which is preliminary data.</text>
</comment>
<dbReference type="EMBL" id="DTIY01000028">
    <property type="protein sequence ID" value="HGY39008.1"/>
    <property type="molecule type" value="Genomic_DNA"/>
</dbReference>
<name>A0A7V4TX94_9BACT</name>
<organism evidence="2">
    <name type="scientific">Candidatus Caldatribacterium saccharofermentans</name>
    <dbReference type="NCBI Taxonomy" id="1454753"/>
    <lineage>
        <taxon>Bacteria</taxon>
        <taxon>Pseudomonadati</taxon>
        <taxon>Atribacterota</taxon>
        <taxon>Atribacteria</taxon>
        <taxon>Atribacterales</taxon>
        <taxon>Candidatus Caldatribacteriaceae</taxon>
        <taxon>Candidatus Caldatribacterium</taxon>
    </lineage>
</organism>
<dbReference type="AlphaFoldDB" id="A0A7V4TX94"/>
<sequence>MAHLFPLIMMLFVAGCSVAPTPSEPIQGVLGGLHYVWWHFYAGSFREVTVSFTIHEDFPTRDGMYLQMYQSEINGIPFYFGIQTRVGKPGFGLTGKGVIFSRWGTRDLTNAEVAPGGWTESAGYEGDFISVRKGYDWKAGKYTMRIAYVRSDTLGDWYGVWIGDENAVEEYAGSLRFPRAPERNPGIADGGGTWTEIYYRETTPGSTLPRWWVSVEAISGVDFRGVHHRPRVAILECSERFQNVNIVYDASGRMFHFLMGEGVEREFDRREVMLW</sequence>
<feature type="signal peptide" evidence="1">
    <location>
        <begin position="1"/>
        <end position="19"/>
    </location>
</feature>
<evidence type="ECO:0000256" key="1">
    <source>
        <dbReference type="SAM" id="SignalP"/>
    </source>
</evidence>